<sequence>MSSQGTSSRGSGQHADTPPPRHAPGPKLQVQRSLSRDTITIHFSALGKEEDDEEEELYGLPLESAKCGLDGAGVETSGADDQSVATGLEAKEELLFESGGVETSSGAAVLPVSSTTLCVQPSDPHPHITSSAMTIIPTSTQSHLSSTPPASSSWPSDRPSANPPSTSSSSSSPCKSTSLSSSKPFLSLVRSLSNDVESRETTPAPTTIAPSHARHRHLMKSFVKSLSTDTSKVEHQEGPLHHSLHHPPQQQQHLQPSQRPPPRNMQLFKQFSQPRLSSCPVVTQAGGDSKTAPSSPIMSPDGRSFFKVQEVEARIEDTKRRLSEVMSDPLQLFSKIMGDESGLGAVGSATHRAKSLSSSASELSGVTAVNGHAEGNNNYSIKEEEGAEGEEDEETPTGKGPDSVFFSFPSLAPAPALNQASSFTFPKSPSLTLGRCSMSALVARQEDEDFCELYSEDFELCTDTETPDGDHPGSRQPRTGSTGLCSELDTEEEEKEDEELETVPVTALIFLTQLAYWYLVLPVPPYVCAVVHGIVAGFMLALLVLWLSSPRRSSSGMRRGNRRIEHWNVAQLDIKEPGIFKGWMNEIHSYDPEMYHATLTHSVYVRLEGSVLRLSKPNRNISRRATHNEPKPDVTYISQKIYDLTDSKVWCLWECVAFLPSHSRSSSTQSGGGLEADSRSSSRGSLEELSQSRHRETSSALSCGSTGGMKQKMLLDYNVYMAKYVNPQAPPRSPAASDSPGQSPESSPKTTKKIRRSSEDTVEPEAWLNAFLGRIFWDFLGEKYWANVVSKKIQMKLSKIRLPYVMNELTLTELDMGFSIPKILHASKPSVDHQGLWFDLEISYTGSFLMTLETKMNLARLGKEGEGLGEHGKEWPRPRTYCLADSDEESSSAGSSDEEDPPELLSDKAILPGGESYVGGHRPSKIMRFVDKIAKSKYFQKATETEFIKKKMEEVSNTPLLLTVEVQECRGTLAVNIPPPPTDRIWYGFRSPPHLELKARPKLGEREVTLVHVTDWIEKKLDQEFQKIFVMPNMDDVWLPIMHSAMDTRSNANLVTVTTDALKDPEPEESEVSDMDSKAPFTATLYYTAACASRLALICKQINGTVSTEDNGRRPSGPAVYPGLRPENMDWAASGARLWCVLALLCCVALPQKGFCSASTVSLPESLLFVSTLDGNLHAVSKKSGSIKWTLKEDPVLQVPTHVAEPAFLPDPNDGSLYSLGGKNNEGLTKLPFTIPELVQASPCRSSDGVLYMGKKQDLWYVVDLLTGEKQQTLTSSFAEMLCPSSSLLYLGRTEYTITMYDTKSRELRWNATYSDYASTLPDDDTKYKMAHFVSNGDGLVVTVDSESGDVQWVQNYNSPVVAMYIWQREGLRKVAHTNVAVETLRYLTFMSGEVGRITQWKYPFPKEKKPKNKFMATLYVGKYSTSLYASPSLVHDGVTVVPRGSTFPMLEGPDSQETEEDKECVITPSTSVKFNAALRERNRINFMRNYLLLIGHHETPPEAHTKILEKFPDSFPRNQGNVIPPTTDKKVEEKVNDSGMEDGPPSPLPDTSIQEPGISGRPARPEAPVDTMLKDMATIIFSTFLLAGWVAFVITYPKSVHKQQQLQHQEFQRQMEERLELLQKQQPFPSADVSLSLAPDSDYLEVARTRSEYSDHSSPNVTPRASNHSNLSLSELGSSANEHEDGEEDSNIVRVGNITFRPKEVLGHGAEGTIVYKGQFDNRPVAVKRILPECFSFADREVQLLRESDEHPNVIRYFCTERDRQFQYIAIELCAASLQEYVEKKDFNRHGLEPVMLLQQTMSGLAHLHSLNIVHRDLKPHNILVSMPNAHGRVRAMISDFGLCKKLAVGRHSFSRRSGVPGTEGWIAPEVLSEDCKANPTCAVDIFSAGCVFYYVVSQGSHPFGKSLQRQANILLGTYSLDHLQTDKHGDIVARDLIEQMLSSEPHRRPSAESVLKHPFFWSLEKELQFFQDVSDRIEKEPLDGPIVRQLERGGRGVVKGDWREHITVPLQTDLRKFRSYKGGSVRDLLRAMRNKKHHYRELPAEVQETLGSIPDDFVSYFTSRFPHLLMHTYLAMRTCHEDIICICKSEENFKKWQSFAEGSCGSETVNNSSVVGMKMSHVNATLQQIQPLKAHASKHLPVFVKGTCLLETQVEEQMYSLEILTVDHCDETSKDFIDEEKANIEHQFYRGGKVTWLNFWLAEHKYVGEVIERDAYHEVSKLLHDTLKWNADETPVNVINIYHHPGSGGSTVARQLLWNNRNDLRCAVVKPSYPAGVVAQHAVELREYEEKDPQRCLPVLLLIEDSDKEYLDDLRNELEVAVNTKRIQYVTPCFILLSCRRSYDPERKCKESPLQNVSVTHKLSPREKRKFSGKREVLEERYQAEFILTFVLMSEGFNVDYVQQFVEHLLQGIERQSVVTRLILYVALLNTYVQNSFISQSHCEALLALTIHLERFHQHEFEKSLSPQAKLVFLHLRDDKTHINSIRIIHPLVAKEILQQLLGKRQTQSSLAMNLLCEDVLFEHRFGRDEYLSFLRALFIRRARISKGDKYDSFFSPLIEHVCEKEEGPDKAIDLLKEAFQRFHKDPFFAQQLARLHYTYEKFEEAKYWAGTAAKQQPNNSYILDTKGQVYRKWFQAKCKAIDNENVPKTAQNTAHAVETALKALECFQECEKAADADMENVNSSGFFAEVEVGCSLLKLISSLQVFASGANGHSECMKYLLTDYIPEEIEDAWKPFHERLKNLHKTMQDALEWISEDLSYFQTDIGADEEETPESPEEKISHPLKWLAKKSSEYGKYFSEAYSTAFLQHGQSIPANLTPFQKRMVIYHLGGGNVTSILSKLTDQRDAVRLLENILSLYPSNPIKAKFSQRDIVNYIVAHISLNCLSPETQKVAPLKDLQALCRQFPSDKRKCLASALFLLTLLFWPEDHDKDHEKETKYEIVQSAVEHLEKDYWIKMKDIPQRKRRLYTHFFLGSGNGLDKFVHKRKFESVTKVFSVSEKRMKWFRGEAWKKPEIAKMLKRVSGWTEDGVVYLEGPQKKKFNILPLH</sequence>
<accession>A0ACB8VWJ0</accession>
<keyword evidence="2" id="KW-1185">Reference proteome</keyword>
<dbReference type="EMBL" id="CM041547">
    <property type="protein sequence ID" value="KAI3359866.1"/>
    <property type="molecule type" value="Genomic_DNA"/>
</dbReference>
<gene>
    <name evidence="1" type="ORF">L3Q82_014218</name>
</gene>
<proteinExistence type="predicted"/>
<organism evidence="1 2">
    <name type="scientific">Scortum barcoo</name>
    <name type="common">barcoo grunter</name>
    <dbReference type="NCBI Taxonomy" id="214431"/>
    <lineage>
        <taxon>Eukaryota</taxon>
        <taxon>Metazoa</taxon>
        <taxon>Chordata</taxon>
        <taxon>Craniata</taxon>
        <taxon>Vertebrata</taxon>
        <taxon>Euteleostomi</taxon>
        <taxon>Actinopterygii</taxon>
        <taxon>Neopterygii</taxon>
        <taxon>Teleostei</taxon>
        <taxon>Neoteleostei</taxon>
        <taxon>Acanthomorphata</taxon>
        <taxon>Eupercaria</taxon>
        <taxon>Centrarchiformes</taxon>
        <taxon>Terapontoidei</taxon>
        <taxon>Terapontidae</taxon>
        <taxon>Scortum</taxon>
    </lineage>
</organism>
<comment type="caution">
    <text evidence="1">The sequence shown here is derived from an EMBL/GenBank/DDBJ whole genome shotgun (WGS) entry which is preliminary data.</text>
</comment>
<evidence type="ECO:0000313" key="1">
    <source>
        <dbReference type="EMBL" id="KAI3359866.1"/>
    </source>
</evidence>
<feature type="non-terminal residue" evidence="1">
    <location>
        <position position="3050"/>
    </location>
</feature>
<name>A0ACB8VWJ0_9TELE</name>
<protein>
    <submittedName>
        <fullName evidence="1">Uncharacterized protein</fullName>
    </submittedName>
</protein>
<reference evidence="1" key="1">
    <citation type="submission" date="2022-04" db="EMBL/GenBank/DDBJ databases">
        <title>Jade perch genome.</title>
        <authorList>
            <person name="Chao B."/>
        </authorList>
    </citation>
    <scope>NUCLEOTIDE SEQUENCE</scope>
    <source>
        <strain evidence="1">CB-2022</strain>
    </source>
</reference>
<evidence type="ECO:0000313" key="2">
    <source>
        <dbReference type="Proteomes" id="UP000831701"/>
    </source>
</evidence>
<dbReference type="Proteomes" id="UP000831701">
    <property type="component" value="Chromosome 17"/>
</dbReference>